<dbReference type="Proteomes" id="UP000446658">
    <property type="component" value="Unassembled WGS sequence"/>
</dbReference>
<evidence type="ECO:0000313" key="12">
    <source>
        <dbReference type="EMBL" id="MTD33332.1"/>
    </source>
</evidence>
<evidence type="ECO:0000259" key="10">
    <source>
        <dbReference type="PROSITE" id="PS50111"/>
    </source>
</evidence>
<dbReference type="PANTHER" id="PTHR32089:SF119">
    <property type="entry name" value="METHYL-ACCEPTING CHEMOTAXIS PROTEIN CTPL"/>
    <property type="match status" value="1"/>
</dbReference>
<evidence type="ECO:0000256" key="2">
    <source>
        <dbReference type="ARBA" id="ARBA00022692"/>
    </source>
</evidence>
<feature type="transmembrane region" description="Helical" evidence="9">
    <location>
        <begin position="226"/>
        <end position="249"/>
    </location>
</feature>
<comment type="caution">
    <text evidence="12">The sequence shown here is derived from an EMBL/GenBank/DDBJ whole genome shotgun (WGS) entry which is preliminary data.</text>
</comment>
<dbReference type="InterPro" id="IPR004090">
    <property type="entry name" value="Chemotax_Me-accpt_rcpt"/>
</dbReference>
<evidence type="ECO:0000256" key="4">
    <source>
        <dbReference type="ARBA" id="ARBA00023136"/>
    </source>
</evidence>
<dbReference type="PROSITE" id="PS50111">
    <property type="entry name" value="CHEMOTAXIS_TRANSDUC_2"/>
    <property type="match status" value="1"/>
</dbReference>
<dbReference type="Pfam" id="PF00015">
    <property type="entry name" value="MCPsignal"/>
    <property type="match status" value="1"/>
</dbReference>
<dbReference type="CDD" id="cd06225">
    <property type="entry name" value="HAMP"/>
    <property type="match status" value="1"/>
</dbReference>
<protein>
    <submittedName>
        <fullName evidence="12">HAMP domain-containing protein</fullName>
    </submittedName>
</protein>
<accession>A0A844GC52</accession>
<sequence>MTDRELVFFRRADEHYQRRQEQHRAELVPRTCHVTRLSRALTRLPGCSSARLSLCPLVKRLWLAILFTGVSLVVVISLTSQQLLALSGQFDSYRQHQELSANLYQLKASVLALSRADPLQPDTASRLQTTHRRAGQLIAHIRQALPGAQGNAFARQATQLWQDYQRNLSSALTIAQTAPQDALAIPEQAYNQSLQPLAELIDRQLQQADARQATAQASMHAVLKRLGWLTLGPLALASIGVILLQLAMARLLKRQLHDMVQAADALSQGNLATRLPDSGQDELGHAAGRLNRFLDRLSDLLHEVRQHASQNHSESQRLHLLTSQAADASQQQTGKSNLSHHAASQVAELASEVAQQLSEAEQGTQQASQCAQQARQLGDGNARAMQRLANRIHGAATEMSTLHQSLGEISQISTLIRDVADQTNLLALNAAIEAARAGEQGRGFAVVADEVRKLSERTAAATARIFDTLAKVDTATHGLSDAIDTAERASQDNLGTQQALDNALNEVDRTLAQVGQLMQQMSRSSAAQAAVGVTIRQHSHEVAHLANTIDSQMQQASPAMQQLTDSAQQLNQALSWFRLNSGNAAS</sequence>
<dbReference type="SMART" id="SM00283">
    <property type="entry name" value="MA"/>
    <property type="match status" value="1"/>
</dbReference>
<reference evidence="12 13" key="1">
    <citation type="submission" date="2019-11" db="EMBL/GenBank/DDBJ databases">
        <title>Draft genome sequence of Paludibacterium sp. dN18-1.</title>
        <authorList>
            <person name="Im W.-T."/>
        </authorList>
    </citation>
    <scope>NUCLEOTIDE SEQUENCE [LARGE SCALE GENOMIC DNA]</scope>
    <source>
        <strain evidence="13">dN 18-1</strain>
    </source>
</reference>
<keyword evidence="2 9" id="KW-0812">Transmembrane</keyword>
<evidence type="ECO:0000256" key="7">
    <source>
        <dbReference type="PROSITE-ProRule" id="PRU00284"/>
    </source>
</evidence>
<dbReference type="SUPFAM" id="SSF58104">
    <property type="entry name" value="Methyl-accepting chemotaxis protein (MCP) signaling domain"/>
    <property type="match status" value="1"/>
</dbReference>
<comment type="similarity">
    <text evidence="6">Belongs to the methyl-accepting chemotaxis (MCP) protein family.</text>
</comment>
<evidence type="ECO:0000256" key="5">
    <source>
        <dbReference type="ARBA" id="ARBA00023224"/>
    </source>
</evidence>
<dbReference type="PRINTS" id="PR00260">
    <property type="entry name" value="CHEMTRNSDUCR"/>
</dbReference>
<keyword evidence="3 9" id="KW-1133">Transmembrane helix</keyword>
<evidence type="ECO:0000256" key="6">
    <source>
        <dbReference type="ARBA" id="ARBA00029447"/>
    </source>
</evidence>
<comment type="subcellular location">
    <subcellularLocation>
        <location evidence="1">Membrane</location>
        <topology evidence="1">Multi-pass membrane protein</topology>
    </subcellularLocation>
</comment>
<dbReference type="GO" id="GO:0004888">
    <property type="term" value="F:transmembrane signaling receptor activity"/>
    <property type="evidence" value="ECO:0007669"/>
    <property type="project" value="InterPro"/>
</dbReference>
<feature type="domain" description="Methyl-accepting transducer" evidence="10">
    <location>
        <begin position="307"/>
        <end position="543"/>
    </location>
</feature>
<dbReference type="Gene3D" id="1.10.287.950">
    <property type="entry name" value="Methyl-accepting chemotaxis protein"/>
    <property type="match status" value="1"/>
</dbReference>
<dbReference type="Pfam" id="PF00672">
    <property type="entry name" value="HAMP"/>
    <property type="match status" value="1"/>
</dbReference>
<organism evidence="12 13">
    <name type="scientific">Paludibacterium denitrificans</name>
    <dbReference type="NCBI Taxonomy" id="2675226"/>
    <lineage>
        <taxon>Bacteria</taxon>
        <taxon>Pseudomonadati</taxon>
        <taxon>Pseudomonadota</taxon>
        <taxon>Betaproteobacteria</taxon>
        <taxon>Neisseriales</taxon>
        <taxon>Chromobacteriaceae</taxon>
        <taxon>Paludibacterium</taxon>
    </lineage>
</organism>
<dbReference type="PROSITE" id="PS50885">
    <property type="entry name" value="HAMP"/>
    <property type="match status" value="1"/>
</dbReference>
<keyword evidence="5 7" id="KW-0807">Transducer</keyword>
<feature type="transmembrane region" description="Helical" evidence="9">
    <location>
        <begin position="61"/>
        <end position="84"/>
    </location>
</feature>
<name>A0A844GC52_9NEIS</name>
<dbReference type="PANTHER" id="PTHR32089">
    <property type="entry name" value="METHYL-ACCEPTING CHEMOTAXIS PROTEIN MCPB"/>
    <property type="match status" value="1"/>
</dbReference>
<feature type="domain" description="HAMP" evidence="11">
    <location>
        <begin position="250"/>
        <end position="302"/>
    </location>
</feature>
<feature type="region of interest" description="Disordered" evidence="8">
    <location>
        <begin position="324"/>
        <end position="345"/>
    </location>
</feature>
<dbReference type="GO" id="GO:0016020">
    <property type="term" value="C:membrane"/>
    <property type="evidence" value="ECO:0007669"/>
    <property type="project" value="UniProtKB-SubCell"/>
</dbReference>
<dbReference type="AlphaFoldDB" id="A0A844GC52"/>
<evidence type="ECO:0000256" key="8">
    <source>
        <dbReference type="SAM" id="MobiDB-lite"/>
    </source>
</evidence>
<dbReference type="EMBL" id="WLYX01000001">
    <property type="protein sequence ID" value="MTD33332.1"/>
    <property type="molecule type" value="Genomic_DNA"/>
</dbReference>
<evidence type="ECO:0000259" key="11">
    <source>
        <dbReference type="PROSITE" id="PS50885"/>
    </source>
</evidence>
<proteinExistence type="inferred from homology"/>
<keyword evidence="4 9" id="KW-0472">Membrane</keyword>
<evidence type="ECO:0000313" key="13">
    <source>
        <dbReference type="Proteomes" id="UP000446658"/>
    </source>
</evidence>
<evidence type="ECO:0000256" key="9">
    <source>
        <dbReference type="SAM" id="Phobius"/>
    </source>
</evidence>
<dbReference type="GO" id="GO:0006935">
    <property type="term" value="P:chemotaxis"/>
    <property type="evidence" value="ECO:0007669"/>
    <property type="project" value="InterPro"/>
</dbReference>
<keyword evidence="13" id="KW-1185">Reference proteome</keyword>
<dbReference type="InterPro" id="IPR004089">
    <property type="entry name" value="MCPsignal_dom"/>
</dbReference>
<dbReference type="SMART" id="SM00304">
    <property type="entry name" value="HAMP"/>
    <property type="match status" value="1"/>
</dbReference>
<gene>
    <name evidence="12" type="ORF">GKE73_09920</name>
</gene>
<evidence type="ECO:0000256" key="1">
    <source>
        <dbReference type="ARBA" id="ARBA00004141"/>
    </source>
</evidence>
<dbReference type="InterPro" id="IPR003660">
    <property type="entry name" value="HAMP_dom"/>
</dbReference>
<dbReference type="GO" id="GO:0007165">
    <property type="term" value="P:signal transduction"/>
    <property type="evidence" value="ECO:0007669"/>
    <property type="project" value="UniProtKB-KW"/>
</dbReference>
<evidence type="ECO:0000256" key="3">
    <source>
        <dbReference type="ARBA" id="ARBA00022989"/>
    </source>
</evidence>